<dbReference type="InterPro" id="IPR027469">
    <property type="entry name" value="Cation_efflux_TMD_sf"/>
</dbReference>
<evidence type="ECO:0000256" key="2">
    <source>
        <dbReference type="ARBA" id="ARBA00008114"/>
    </source>
</evidence>
<evidence type="ECO:0000256" key="5">
    <source>
        <dbReference type="ARBA" id="ARBA00022989"/>
    </source>
</evidence>
<feature type="domain" description="Cation efflux protein transmembrane" evidence="8">
    <location>
        <begin position="19"/>
        <end position="209"/>
    </location>
</feature>
<dbReference type="Gene3D" id="3.30.70.1350">
    <property type="entry name" value="Cation efflux protein, cytoplasmic domain"/>
    <property type="match status" value="1"/>
</dbReference>
<protein>
    <submittedName>
        <fullName evidence="10">Cation transporter</fullName>
    </submittedName>
</protein>
<accession>A0A6L5GQG3</accession>
<evidence type="ECO:0000256" key="6">
    <source>
        <dbReference type="ARBA" id="ARBA00023136"/>
    </source>
</evidence>
<comment type="similarity">
    <text evidence="2">Belongs to the cation diffusion facilitator (CDF) transporter (TC 2.A.4) family.</text>
</comment>
<evidence type="ECO:0000259" key="8">
    <source>
        <dbReference type="Pfam" id="PF01545"/>
    </source>
</evidence>
<dbReference type="InterPro" id="IPR058533">
    <property type="entry name" value="Cation_efflux_TM"/>
</dbReference>
<keyword evidence="11" id="KW-1185">Reference proteome</keyword>
<dbReference type="Pfam" id="PF01545">
    <property type="entry name" value="Cation_efflux"/>
    <property type="match status" value="1"/>
</dbReference>
<dbReference type="SUPFAM" id="SSF160240">
    <property type="entry name" value="Cation efflux protein cytoplasmic domain-like"/>
    <property type="match status" value="1"/>
</dbReference>
<feature type="transmembrane region" description="Helical" evidence="7">
    <location>
        <begin position="20"/>
        <end position="42"/>
    </location>
</feature>
<dbReference type="Pfam" id="PF16916">
    <property type="entry name" value="ZT_dimer"/>
    <property type="match status" value="1"/>
</dbReference>
<keyword evidence="3" id="KW-0813">Transport</keyword>
<dbReference type="InterPro" id="IPR002524">
    <property type="entry name" value="Cation_efflux"/>
</dbReference>
<dbReference type="Gene3D" id="1.20.1510.10">
    <property type="entry name" value="Cation efflux protein transmembrane domain"/>
    <property type="match status" value="1"/>
</dbReference>
<evidence type="ECO:0000313" key="11">
    <source>
        <dbReference type="Proteomes" id="UP000473648"/>
    </source>
</evidence>
<dbReference type="NCBIfam" id="TIGR01297">
    <property type="entry name" value="CDF"/>
    <property type="match status" value="1"/>
</dbReference>
<comment type="caution">
    <text evidence="10">The sequence shown here is derived from an EMBL/GenBank/DDBJ whole genome shotgun (WGS) entry which is preliminary data.</text>
</comment>
<evidence type="ECO:0000256" key="4">
    <source>
        <dbReference type="ARBA" id="ARBA00022692"/>
    </source>
</evidence>
<evidence type="ECO:0000256" key="7">
    <source>
        <dbReference type="SAM" id="Phobius"/>
    </source>
</evidence>
<dbReference type="InterPro" id="IPR027470">
    <property type="entry name" value="Cation_efflux_CTD"/>
</dbReference>
<feature type="domain" description="Cation efflux protein cytoplasmic" evidence="9">
    <location>
        <begin position="217"/>
        <end position="293"/>
    </location>
</feature>
<gene>
    <name evidence="10" type="ORF">FRC53_01990</name>
</gene>
<evidence type="ECO:0000256" key="1">
    <source>
        <dbReference type="ARBA" id="ARBA00004141"/>
    </source>
</evidence>
<keyword evidence="4 7" id="KW-0812">Transmembrane</keyword>
<evidence type="ECO:0000256" key="3">
    <source>
        <dbReference type="ARBA" id="ARBA00022448"/>
    </source>
</evidence>
<feature type="transmembrane region" description="Helical" evidence="7">
    <location>
        <begin position="48"/>
        <end position="65"/>
    </location>
</feature>
<name>A0A6L5GQG3_9FIRM</name>
<dbReference type="GO" id="GO:0008324">
    <property type="term" value="F:monoatomic cation transmembrane transporter activity"/>
    <property type="evidence" value="ECO:0007669"/>
    <property type="project" value="InterPro"/>
</dbReference>
<keyword evidence="5 7" id="KW-1133">Transmembrane helix</keyword>
<dbReference type="EMBL" id="VOGB01000003">
    <property type="protein sequence ID" value="MQM72206.1"/>
    <property type="molecule type" value="Genomic_DNA"/>
</dbReference>
<sequence length="318" mass="34042">MESKSHTSTLAQTATHVSIVSIVVNIALSLMKLFAGIVAHSGAMISDAIHSASDVFSTIIVIVGVRISSKKEDKEHPYGHDRMECVASLILAGLLAVTGFLIGKSGVQTIASGKAIAVPGVLALVAAVVSIAVKEWMYHYTIRAAKRVNSGALKADAWHHRSDALSSVGALIGIAGARLGLPILDPLAEIIIALMVIKVGFDIGKDSINKMVDRSVDEKTLAAILRVAEHHPGVVRVDDLRSRTFGSNFYIDLEIAVDHTLDIQRAHAIAETLHNVLEERYPNLKHCMIHVNPDVDLSDAAKAELQQQAEAQDGVKKS</sequence>
<dbReference type="PANTHER" id="PTHR43840:SF15">
    <property type="entry name" value="MITOCHONDRIAL METAL TRANSPORTER 1-RELATED"/>
    <property type="match status" value="1"/>
</dbReference>
<proteinExistence type="inferred from homology"/>
<evidence type="ECO:0000259" key="9">
    <source>
        <dbReference type="Pfam" id="PF16916"/>
    </source>
</evidence>
<reference evidence="10" key="1">
    <citation type="journal article" date="2020" name="Appl. Environ. Microbiol.">
        <title>Medium-Chain Fatty Acid Synthesis by 'Candidatus Weimeria bifida' gen. nov., sp. nov., and 'Candidatus Pseudoramibacter fermentans' sp. nov.</title>
        <authorList>
            <person name="Scarborough M.J."/>
            <person name="Myers K.S."/>
            <person name="Donohue T.J."/>
            <person name="Noguera D.R."/>
        </authorList>
    </citation>
    <scope>NUCLEOTIDE SEQUENCE</scope>
    <source>
        <strain evidence="10">EUB1.1</strain>
    </source>
</reference>
<dbReference type="FunFam" id="1.20.1510.10:FF:000006">
    <property type="entry name" value="Divalent cation efflux transporter"/>
    <property type="match status" value="1"/>
</dbReference>
<dbReference type="InterPro" id="IPR036837">
    <property type="entry name" value="Cation_efflux_CTD_sf"/>
</dbReference>
<dbReference type="SUPFAM" id="SSF161111">
    <property type="entry name" value="Cation efflux protein transmembrane domain-like"/>
    <property type="match status" value="1"/>
</dbReference>
<organism evidence="10 11">
    <name type="scientific">Candidatus Pseudoramibacter fermentans</name>
    <dbReference type="NCBI Taxonomy" id="2594427"/>
    <lineage>
        <taxon>Bacteria</taxon>
        <taxon>Bacillati</taxon>
        <taxon>Bacillota</taxon>
        <taxon>Clostridia</taxon>
        <taxon>Eubacteriales</taxon>
        <taxon>Eubacteriaceae</taxon>
        <taxon>Pseudoramibacter</taxon>
    </lineage>
</organism>
<dbReference type="AlphaFoldDB" id="A0A6L5GQG3"/>
<dbReference type="Proteomes" id="UP000473648">
    <property type="component" value="Unassembled WGS sequence"/>
</dbReference>
<keyword evidence="6 7" id="KW-0472">Membrane</keyword>
<comment type="subcellular location">
    <subcellularLocation>
        <location evidence="1">Membrane</location>
        <topology evidence="1">Multi-pass membrane protein</topology>
    </subcellularLocation>
</comment>
<dbReference type="InterPro" id="IPR050291">
    <property type="entry name" value="CDF_Transporter"/>
</dbReference>
<feature type="transmembrane region" description="Helical" evidence="7">
    <location>
        <begin position="115"/>
        <end position="133"/>
    </location>
</feature>
<feature type="transmembrane region" description="Helical" evidence="7">
    <location>
        <begin position="85"/>
        <end position="103"/>
    </location>
</feature>
<dbReference type="GO" id="GO:0016020">
    <property type="term" value="C:membrane"/>
    <property type="evidence" value="ECO:0007669"/>
    <property type="project" value="UniProtKB-SubCell"/>
</dbReference>
<dbReference type="PANTHER" id="PTHR43840">
    <property type="entry name" value="MITOCHONDRIAL METAL TRANSPORTER 1-RELATED"/>
    <property type="match status" value="1"/>
</dbReference>
<evidence type="ECO:0000313" key="10">
    <source>
        <dbReference type="EMBL" id="MQM72206.1"/>
    </source>
</evidence>